<name>A0A1V0S7S1_CNPV</name>
<dbReference type="PANTHER" id="PTHR11461:SF211">
    <property type="entry name" value="GH10112P-RELATED"/>
    <property type="match status" value="1"/>
</dbReference>
<evidence type="ECO:0000313" key="4">
    <source>
        <dbReference type="Proteomes" id="UP000315116"/>
    </source>
</evidence>
<dbReference type="EMBL" id="KX857216">
    <property type="protein sequence ID" value="ARF02667.1"/>
    <property type="molecule type" value="Genomic_DNA"/>
</dbReference>
<evidence type="ECO:0000259" key="2">
    <source>
        <dbReference type="SMART" id="SM00093"/>
    </source>
</evidence>
<evidence type="ECO:0000256" key="1">
    <source>
        <dbReference type="ARBA" id="ARBA00008009"/>
    </source>
</evidence>
<dbReference type="SUPFAM" id="SSF56574">
    <property type="entry name" value="Serpins"/>
    <property type="match status" value="1"/>
</dbReference>
<dbReference type="InterPro" id="IPR042178">
    <property type="entry name" value="Serpin_sf_1"/>
</dbReference>
<proteinExistence type="inferred from homology"/>
<dbReference type="PROSITE" id="PS00284">
    <property type="entry name" value="SERPIN"/>
    <property type="match status" value="1"/>
</dbReference>
<protein>
    <submittedName>
        <fullName evidence="3">SWPV1-053</fullName>
    </submittedName>
</protein>
<dbReference type="InterPro" id="IPR036186">
    <property type="entry name" value="Serpin_sf"/>
</dbReference>
<dbReference type="InterPro" id="IPR023795">
    <property type="entry name" value="Serpin_CS"/>
</dbReference>
<dbReference type="GO" id="GO:0004867">
    <property type="term" value="F:serine-type endopeptidase inhibitor activity"/>
    <property type="evidence" value="ECO:0007669"/>
    <property type="project" value="InterPro"/>
</dbReference>
<dbReference type="Gene3D" id="3.30.497.10">
    <property type="entry name" value="Antithrombin, subunit I, domain 2"/>
    <property type="match status" value="1"/>
</dbReference>
<dbReference type="Gene3D" id="2.30.39.10">
    <property type="entry name" value="Alpha-1-antitrypsin, domain 1"/>
    <property type="match status" value="1"/>
</dbReference>
<dbReference type="InterPro" id="IPR042185">
    <property type="entry name" value="Serpin_sf_2"/>
</dbReference>
<dbReference type="Pfam" id="PF00079">
    <property type="entry name" value="Serpin"/>
    <property type="match status" value="1"/>
</dbReference>
<reference evidence="3 4" key="1">
    <citation type="journal article" date="2017" name="BMC Genomics">
        <title>Genomic characterization of two novel pathogenic avipoxviruses isolated from pacific shearwaters (Ardenna spp.).</title>
        <authorList>
            <person name="Sarker S."/>
            <person name="Das S."/>
            <person name="Lavers J.L."/>
            <person name="Hutton I."/>
            <person name="Helbig K."/>
            <person name="Imbery J."/>
            <person name="Upton C."/>
            <person name="Raidal S.R."/>
        </authorList>
    </citation>
    <scope>NUCLEOTIDE SEQUENCE [LARGE SCALE GENOMIC DNA]</scope>
    <source>
        <strain evidence="3 4">SWPV-1</strain>
    </source>
</reference>
<dbReference type="SMART" id="SM00093">
    <property type="entry name" value="SERPIN"/>
    <property type="match status" value="1"/>
</dbReference>
<gene>
    <name evidence="3" type="primary">SWPV1-053</name>
</gene>
<evidence type="ECO:0000313" key="3">
    <source>
        <dbReference type="EMBL" id="ARF02667.1"/>
    </source>
</evidence>
<sequence>MTNINAINNKLALIAKKFYDVISKSSYKNIVFSPPCIMLISRILLKASSHRAKIQLLEFFDIVISDTSNIEKILIEILSKSQFDIAFYLNTDKRINTSYRRYINKIDTVIVDNTDVDYLKDILTSLNFKRNDIKKTFESVVIFDINYMGIWETMFVDYDYHTFNVSKYMLKQVPYMATKGMFGYTYCTELKCHVIDIPYLYNTHSLVLLFTDSCRNFRYLESHISVHMLTSSKILFYNMYYSEISVIIPKFSITIQHDIKSVFMELGITDIFEDDSSMRCLSPDRVSLTELYVKSQIGFLNNRFILTDQKRWTKLSGTKYMLNRPFMFYIRYNKTGSIVFFGKIKDPSQ</sequence>
<dbReference type="GO" id="GO:0005615">
    <property type="term" value="C:extracellular space"/>
    <property type="evidence" value="ECO:0007669"/>
    <property type="project" value="InterPro"/>
</dbReference>
<organism evidence="3 4">
    <name type="scientific">Shearwaterpox virus</name>
    <dbReference type="NCBI Taxonomy" id="1974596"/>
    <lineage>
        <taxon>Viruses</taxon>
        <taxon>Varidnaviria</taxon>
        <taxon>Bamfordvirae</taxon>
        <taxon>Nucleocytoviricota</taxon>
        <taxon>Pokkesviricetes</taxon>
        <taxon>Chitovirales</taxon>
        <taxon>Poxviridae</taxon>
        <taxon>Chordopoxvirinae</taxon>
        <taxon>Avipoxvirus</taxon>
        <taxon>Avipoxvirus canarypox</taxon>
        <taxon>Canarypox virus</taxon>
    </lineage>
</organism>
<dbReference type="InterPro" id="IPR000215">
    <property type="entry name" value="Serpin_fam"/>
</dbReference>
<accession>A0A1V0S7S1</accession>
<dbReference type="InterPro" id="IPR023796">
    <property type="entry name" value="Serpin_dom"/>
</dbReference>
<dbReference type="CDD" id="cd19585">
    <property type="entry name" value="serpin_poxvirus"/>
    <property type="match status" value="1"/>
</dbReference>
<dbReference type="PANTHER" id="PTHR11461">
    <property type="entry name" value="SERINE PROTEASE INHIBITOR, SERPIN"/>
    <property type="match status" value="1"/>
</dbReference>
<feature type="domain" description="Serpin" evidence="2">
    <location>
        <begin position="16"/>
        <end position="347"/>
    </location>
</feature>
<dbReference type="Proteomes" id="UP000315116">
    <property type="component" value="Segment"/>
</dbReference>
<comment type="similarity">
    <text evidence="1">Belongs to the serpin family. Poxviruses subfamily.</text>
</comment>